<sequence length="337" mass="37822">MDVYHNSNIWGKGKTGTKLTALPVSHSFLWEEQEILIPAVYVGKAGAVLDICARIPVEDMAAFLKKWDYERRMSLRTPEEFEMIDADNPGSRELAVEICLDGVPLVCRMSSSLRWYPENIIQLGSAGPAGEDGFENNKSAVEWMEAYGCDRGCCWYFERLSYNWDNEPILSPQRISLAFRANLISVTAGHFSTDLSCNGEMVKTAHPITGQEYTLTLHRCEQIRNSFAEIGAKGVVYPEYCQVLSYSIEPEIDSSLFDIRDCAESDHPEMGDAQDARRRPGGSDGPTAVFMAGRNVSPDKRMAVSSLHFEPVPAVQWRMVFRIKPKDDMEISFPVKA</sequence>
<dbReference type="Proteomes" id="UP000236311">
    <property type="component" value="Unassembled WGS sequence"/>
</dbReference>
<protein>
    <submittedName>
        <fullName evidence="2">Uncharacterized protein</fullName>
    </submittedName>
</protein>
<name>A0A2K4ZCD4_9FIRM</name>
<dbReference type="RefSeq" id="WP_103238220.1">
    <property type="nucleotide sequence ID" value="NZ_JANJZD010000003.1"/>
</dbReference>
<evidence type="ECO:0000313" key="2">
    <source>
        <dbReference type="EMBL" id="SOY28128.1"/>
    </source>
</evidence>
<accession>A0A2K4ZCD4</accession>
<evidence type="ECO:0000313" key="3">
    <source>
        <dbReference type="Proteomes" id="UP000236311"/>
    </source>
</evidence>
<feature type="region of interest" description="Disordered" evidence="1">
    <location>
        <begin position="267"/>
        <end position="292"/>
    </location>
</feature>
<organism evidence="2 3">
    <name type="scientific">Acetatifactor muris</name>
    <dbReference type="NCBI Taxonomy" id="879566"/>
    <lineage>
        <taxon>Bacteria</taxon>
        <taxon>Bacillati</taxon>
        <taxon>Bacillota</taxon>
        <taxon>Clostridia</taxon>
        <taxon>Lachnospirales</taxon>
        <taxon>Lachnospiraceae</taxon>
        <taxon>Acetatifactor</taxon>
    </lineage>
</organism>
<feature type="compositionally biased region" description="Basic and acidic residues" evidence="1">
    <location>
        <begin position="267"/>
        <end position="278"/>
    </location>
</feature>
<dbReference type="OrthoDB" id="2049136at2"/>
<dbReference type="EMBL" id="OFSM01000003">
    <property type="protein sequence ID" value="SOY28128.1"/>
    <property type="molecule type" value="Genomic_DNA"/>
</dbReference>
<dbReference type="AlphaFoldDB" id="A0A2K4ZCD4"/>
<keyword evidence="3" id="KW-1185">Reference proteome</keyword>
<evidence type="ECO:0000256" key="1">
    <source>
        <dbReference type="SAM" id="MobiDB-lite"/>
    </source>
</evidence>
<gene>
    <name evidence="2" type="ORF">AMURIS_00836</name>
</gene>
<reference evidence="2 3" key="1">
    <citation type="submission" date="2018-01" db="EMBL/GenBank/DDBJ databases">
        <authorList>
            <person name="Gaut B.S."/>
            <person name="Morton B.R."/>
            <person name="Clegg M.T."/>
            <person name="Duvall M.R."/>
        </authorList>
    </citation>
    <scope>NUCLEOTIDE SEQUENCE [LARGE SCALE GENOMIC DNA]</scope>
    <source>
        <strain evidence="2">GP69</strain>
    </source>
</reference>
<proteinExistence type="predicted"/>